<keyword evidence="3 6" id="KW-1133">Transmembrane helix</keyword>
<evidence type="ECO:0000256" key="4">
    <source>
        <dbReference type="ARBA" id="ARBA00023136"/>
    </source>
</evidence>
<proteinExistence type="inferred from homology"/>
<keyword evidence="4 6" id="KW-0472">Membrane</keyword>
<evidence type="ECO:0000256" key="6">
    <source>
        <dbReference type="SAM" id="Phobius"/>
    </source>
</evidence>
<dbReference type="EMBL" id="MU254079">
    <property type="protein sequence ID" value="KAG9242383.1"/>
    <property type="molecule type" value="Genomic_DNA"/>
</dbReference>
<dbReference type="GO" id="GO:0016236">
    <property type="term" value="P:macroautophagy"/>
    <property type="evidence" value="ECO:0007669"/>
    <property type="project" value="TreeGrafter"/>
</dbReference>
<organism evidence="7 8">
    <name type="scientific">Calycina marina</name>
    <dbReference type="NCBI Taxonomy" id="1763456"/>
    <lineage>
        <taxon>Eukaryota</taxon>
        <taxon>Fungi</taxon>
        <taxon>Dikarya</taxon>
        <taxon>Ascomycota</taxon>
        <taxon>Pezizomycotina</taxon>
        <taxon>Leotiomycetes</taxon>
        <taxon>Helotiales</taxon>
        <taxon>Pezizellaceae</taxon>
        <taxon>Calycina</taxon>
    </lineage>
</organism>
<keyword evidence="8" id="KW-1185">Reference proteome</keyword>
<feature type="transmembrane region" description="Helical" evidence="6">
    <location>
        <begin position="56"/>
        <end position="76"/>
    </location>
</feature>
<dbReference type="AlphaFoldDB" id="A0A9P8CCV6"/>
<evidence type="ECO:0000313" key="7">
    <source>
        <dbReference type="EMBL" id="KAG9242383.1"/>
    </source>
</evidence>
<evidence type="ECO:0000313" key="8">
    <source>
        <dbReference type="Proteomes" id="UP000887226"/>
    </source>
</evidence>
<feature type="transmembrane region" description="Helical" evidence="6">
    <location>
        <begin position="169"/>
        <end position="188"/>
    </location>
</feature>
<evidence type="ECO:0000256" key="2">
    <source>
        <dbReference type="ARBA" id="ARBA00022692"/>
    </source>
</evidence>
<dbReference type="PANTHER" id="PTHR37278">
    <property type="entry name" value="AUTOPHAGY-RELATED PROTEIN 33-RELATED"/>
    <property type="match status" value="1"/>
</dbReference>
<comment type="caution">
    <text evidence="7">The sequence shown here is derived from an EMBL/GenBank/DDBJ whole genome shotgun (WGS) entry which is preliminary data.</text>
</comment>
<protein>
    <submittedName>
        <fullName evidence="7">Uncharacterized protein</fullName>
    </submittedName>
</protein>
<accession>A0A9P8CCV6</accession>
<comment type="similarity">
    <text evidence="5">Belongs to the ATG33 family.</text>
</comment>
<gene>
    <name evidence="7" type="ORF">BJ878DRAFT_515876</name>
</gene>
<dbReference type="Proteomes" id="UP000887226">
    <property type="component" value="Unassembled WGS sequence"/>
</dbReference>
<reference evidence="7" key="1">
    <citation type="journal article" date="2021" name="IMA Fungus">
        <title>Genomic characterization of three marine fungi, including Emericellopsis atlantica sp. nov. with signatures of a generalist lifestyle and marine biomass degradation.</title>
        <authorList>
            <person name="Hagestad O.C."/>
            <person name="Hou L."/>
            <person name="Andersen J.H."/>
            <person name="Hansen E.H."/>
            <person name="Altermark B."/>
            <person name="Li C."/>
            <person name="Kuhnert E."/>
            <person name="Cox R.J."/>
            <person name="Crous P.W."/>
            <person name="Spatafora J.W."/>
            <person name="Lail K."/>
            <person name="Amirebrahimi M."/>
            <person name="Lipzen A."/>
            <person name="Pangilinan J."/>
            <person name="Andreopoulos W."/>
            <person name="Hayes R.D."/>
            <person name="Ng V."/>
            <person name="Grigoriev I.V."/>
            <person name="Jackson S.A."/>
            <person name="Sutton T.D.S."/>
            <person name="Dobson A.D.W."/>
            <person name="Rama T."/>
        </authorList>
    </citation>
    <scope>NUCLEOTIDE SEQUENCE</scope>
    <source>
        <strain evidence="7">TRa3180A</strain>
    </source>
</reference>
<evidence type="ECO:0000256" key="1">
    <source>
        <dbReference type="ARBA" id="ARBA00004141"/>
    </source>
</evidence>
<keyword evidence="2 6" id="KW-0812">Transmembrane</keyword>
<comment type="subcellular location">
    <subcellularLocation>
        <location evidence="1">Membrane</location>
        <topology evidence="1">Multi-pass membrane protein</topology>
    </subcellularLocation>
</comment>
<evidence type="ECO:0000256" key="3">
    <source>
        <dbReference type="ARBA" id="ARBA00022989"/>
    </source>
</evidence>
<dbReference type="OrthoDB" id="5336366at2759"/>
<feature type="transmembrane region" description="Helical" evidence="6">
    <location>
        <begin position="12"/>
        <end position="36"/>
    </location>
</feature>
<dbReference type="GO" id="GO:0000422">
    <property type="term" value="P:autophagy of mitochondrion"/>
    <property type="evidence" value="ECO:0007669"/>
    <property type="project" value="TreeGrafter"/>
</dbReference>
<evidence type="ECO:0000256" key="5">
    <source>
        <dbReference type="ARBA" id="ARBA00038013"/>
    </source>
</evidence>
<dbReference type="GO" id="GO:0005741">
    <property type="term" value="C:mitochondrial outer membrane"/>
    <property type="evidence" value="ECO:0007669"/>
    <property type="project" value="TreeGrafter"/>
</dbReference>
<dbReference type="PANTHER" id="PTHR37278:SF1">
    <property type="entry name" value="AUTOPHAGY-RELATED PROTEIN 33-RELATED"/>
    <property type="match status" value="1"/>
</dbReference>
<sequence>MTSRTVSTLKFVGSISLGLLTGVSYTLSTLTLPTILTLPTATSASQAFTSLTSISLLHLRALAVISSSSFILSYILSQRSQRHPYLLWICLFVGGSQLAETLMPKKLPAPRAIPTPRTRKTKTRHMDSSYEVLGHDTNSEATLSGEEGEDEVNGEEVRKQMEGFMANQIVRTVVTGLGFAISIIGIWGDGAAEMVIIEM</sequence>
<name>A0A9P8CCV6_9HELO</name>
<dbReference type="InterPro" id="IPR051668">
    <property type="entry name" value="ATG33"/>
</dbReference>